<keyword evidence="4" id="KW-0804">Transcription</keyword>
<dbReference type="PANTHER" id="PTHR30055:SF234">
    <property type="entry name" value="HTH-TYPE TRANSCRIPTIONAL REGULATOR BETI"/>
    <property type="match status" value="1"/>
</dbReference>
<accession>A0A1H1VRT7</accession>
<keyword evidence="3 5" id="KW-0238">DNA-binding</keyword>
<keyword evidence="2" id="KW-0805">Transcription regulation</keyword>
<dbReference type="SUPFAM" id="SSF46689">
    <property type="entry name" value="Homeodomain-like"/>
    <property type="match status" value="1"/>
</dbReference>
<gene>
    <name evidence="7" type="ORF">SAMN04489812_3331</name>
</gene>
<keyword evidence="8" id="KW-1185">Reference proteome</keyword>
<evidence type="ECO:0000256" key="3">
    <source>
        <dbReference type="ARBA" id="ARBA00023125"/>
    </source>
</evidence>
<dbReference type="OrthoDB" id="9816296at2"/>
<dbReference type="SUPFAM" id="SSF48498">
    <property type="entry name" value="Tetracyclin repressor-like, C-terminal domain"/>
    <property type="match status" value="1"/>
</dbReference>
<name>A0A1H1VRT7_9ACTN</name>
<dbReference type="Pfam" id="PF00440">
    <property type="entry name" value="TetR_N"/>
    <property type="match status" value="1"/>
</dbReference>
<dbReference type="GO" id="GO:0003700">
    <property type="term" value="F:DNA-binding transcription factor activity"/>
    <property type="evidence" value="ECO:0007669"/>
    <property type="project" value="TreeGrafter"/>
</dbReference>
<evidence type="ECO:0000259" key="6">
    <source>
        <dbReference type="PROSITE" id="PS50977"/>
    </source>
</evidence>
<feature type="domain" description="HTH tetR-type" evidence="6">
    <location>
        <begin position="8"/>
        <end position="68"/>
    </location>
</feature>
<evidence type="ECO:0000256" key="4">
    <source>
        <dbReference type="ARBA" id="ARBA00023163"/>
    </source>
</evidence>
<proteinExistence type="predicted"/>
<dbReference type="InterPro" id="IPR001647">
    <property type="entry name" value="HTH_TetR"/>
</dbReference>
<dbReference type="InterPro" id="IPR050109">
    <property type="entry name" value="HTH-type_TetR-like_transc_reg"/>
</dbReference>
<evidence type="ECO:0000313" key="7">
    <source>
        <dbReference type="EMBL" id="SDS87678.1"/>
    </source>
</evidence>
<dbReference type="Proteomes" id="UP000199103">
    <property type="component" value="Chromosome I"/>
</dbReference>
<feature type="DNA-binding region" description="H-T-H motif" evidence="5">
    <location>
        <begin position="31"/>
        <end position="50"/>
    </location>
</feature>
<evidence type="ECO:0000256" key="5">
    <source>
        <dbReference type="PROSITE-ProRule" id="PRU00335"/>
    </source>
</evidence>
<dbReference type="Gene3D" id="1.10.357.10">
    <property type="entry name" value="Tetracycline Repressor, domain 2"/>
    <property type="match status" value="1"/>
</dbReference>
<dbReference type="Pfam" id="PF13977">
    <property type="entry name" value="TetR_C_6"/>
    <property type="match status" value="1"/>
</dbReference>
<dbReference type="InterPro" id="IPR039538">
    <property type="entry name" value="BetI_C"/>
</dbReference>
<keyword evidence="1" id="KW-0678">Repressor</keyword>
<evidence type="ECO:0000313" key="8">
    <source>
        <dbReference type="Proteomes" id="UP000199103"/>
    </source>
</evidence>
<dbReference type="EMBL" id="LT629772">
    <property type="protein sequence ID" value="SDS87678.1"/>
    <property type="molecule type" value="Genomic_DNA"/>
</dbReference>
<dbReference type="STRING" id="630515.SAMN04489812_3331"/>
<dbReference type="PANTHER" id="PTHR30055">
    <property type="entry name" value="HTH-TYPE TRANSCRIPTIONAL REGULATOR RUTR"/>
    <property type="match status" value="1"/>
</dbReference>
<dbReference type="InterPro" id="IPR009057">
    <property type="entry name" value="Homeodomain-like_sf"/>
</dbReference>
<dbReference type="RefSeq" id="WP_091526573.1">
    <property type="nucleotide sequence ID" value="NZ_LT629772.1"/>
</dbReference>
<protein>
    <submittedName>
        <fullName evidence="7">Regulatory protein, tetR family</fullName>
    </submittedName>
</protein>
<organism evidence="7 8">
    <name type="scientific">Microlunatus soli</name>
    <dbReference type="NCBI Taxonomy" id="630515"/>
    <lineage>
        <taxon>Bacteria</taxon>
        <taxon>Bacillati</taxon>
        <taxon>Actinomycetota</taxon>
        <taxon>Actinomycetes</taxon>
        <taxon>Propionibacteriales</taxon>
        <taxon>Propionibacteriaceae</taxon>
        <taxon>Microlunatus</taxon>
    </lineage>
</organism>
<dbReference type="AlphaFoldDB" id="A0A1H1VRT7"/>
<sequence>MPKIVDPTARRAEVVDATFAVIAESGFAAATLQQVADRAGINIGSVRHYFSGHGELLEFAMASMIERVSGRLQSHVDAVVTADQAQRAELTVKLLEELLPLDDRRRLEVAVWLEFSIAARTRPQLAELATKSAAGTRRLIGHVLSSMQQRGALRGDADITVETERLCSLIDGLSMGALLHPRTVPRTRVRAVLSAHLRQLRP</sequence>
<dbReference type="InterPro" id="IPR036271">
    <property type="entry name" value="Tet_transcr_reg_TetR-rel_C_sf"/>
</dbReference>
<dbReference type="GO" id="GO:0000976">
    <property type="term" value="F:transcription cis-regulatory region binding"/>
    <property type="evidence" value="ECO:0007669"/>
    <property type="project" value="TreeGrafter"/>
</dbReference>
<evidence type="ECO:0000256" key="2">
    <source>
        <dbReference type="ARBA" id="ARBA00023015"/>
    </source>
</evidence>
<evidence type="ECO:0000256" key="1">
    <source>
        <dbReference type="ARBA" id="ARBA00022491"/>
    </source>
</evidence>
<reference evidence="7 8" key="1">
    <citation type="submission" date="2016-10" db="EMBL/GenBank/DDBJ databases">
        <authorList>
            <person name="de Groot N.N."/>
        </authorList>
    </citation>
    <scope>NUCLEOTIDE SEQUENCE [LARGE SCALE GENOMIC DNA]</scope>
    <source>
        <strain evidence="7 8">DSM 21800</strain>
    </source>
</reference>
<dbReference type="PROSITE" id="PS50977">
    <property type="entry name" value="HTH_TETR_2"/>
    <property type="match status" value="1"/>
</dbReference>